<keyword evidence="2" id="KW-0436">Ligase</keyword>
<keyword evidence="10" id="KW-1185">Reference proteome</keyword>
<dbReference type="InterPro" id="IPR002312">
    <property type="entry name" value="Asp/Asn-tRNA-synth_IIb"/>
</dbReference>
<dbReference type="InterPro" id="IPR004524">
    <property type="entry name" value="Asp-tRNA-ligase_1"/>
</dbReference>
<feature type="domain" description="Aminoacyl-transfer RNA synthetases class-II family profile" evidence="8">
    <location>
        <begin position="122"/>
        <end position="560"/>
    </location>
</feature>
<dbReference type="InterPro" id="IPR006195">
    <property type="entry name" value="aa-tRNA-synth_II"/>
</dbReference>
<dbReference type="NCBIfam" id="NF001750">
    <property type="entry name" value="PRK00476.1"/>
    <property type="match status" value="1"/>
</dbReference>
<evidence type="ECO:0000259" key="8">
    <source>
        <dbReference type="PROSITE" id="PS50862"/>
    </source>
</evidence>
<dbReference type="NCBIfam" id="TIGR00459">
    <property type="entry name" value="aspS_bact"/>
    <property type="match status" value="1"/>
</dbReference>
<evidence type="ECO:0000256" key="6">
    <source>
        <dbReference type="ARBA" id="ARBA00023146"/>
    </source>
</evidence>
<dbReference type="GO" id="GO:0005739">
    <property type="term" value="C:mitochondrion"/>
    <property type="evidence" value="ECO:0007669"/>
    <property type="project" value="TreeGrafter"/>
</dbReference>
<dbReference type="GO" id="GO:0006422">
    <property type="term" value="P:aspartyl-tRNA aminoacylation"/>
    <property type="evidence" value="ECO:0007669"/>
    <property type="project" value="TreeGrafter"/>
</dbReference>
<comment type="similarity">
    <text evidence="1">Belongs to the class-II aminoacyl-tRNA synthetase family. Type 1 subfamily.</text>
</comment>
<evidence type="ECO:0000256" key="5">
    <source>
        <dbReference type="ARBA" id="ARBA00022917"/>
    </source>
</evidence>
<dbReference type="PANTHER" id="PTHR22594">
    <property type="entry name" value="ASPARTYL/LYSYL-TRNA SYNTHETASE"/>
    <property type="match status" value="1"/>
</dbReference>
<organism evidence="9 10">
    <name type="scientific">Oleoguttula mirabilis</name>
    <dbReference type="NCBI Taxonomy" id="1507867"/>
    <lineage>
        <taxon>Eukaryota</taxon>
        <taxon>Fungi</taxon>
        <taxon>Dikarya</taxon>
        <taxon>Ascomycota</taxon>
        <taxon>Pezizomycotina</taxon>
        <taxon>Dothideomycetes</taxon>
        <taxon>Dothideomycetidae</taxon>
        <taxon>Mycosphaerellales</taxon>
        <taxon>Teratosphaeriaceae</taxon>
        <taxon>Oleoguttula</taxon>
    </lineage>
</organism>
<keyword evidence="3" id="KW-0547">Nucleotide-binding</keyword>
<dbReference type="HAMAP" id="MF_00044">
    <property type="entry name" value="Asp_tRNA_synth_type1"/>
    <property type="match status" value="1"/>
</dbReference>
<protein>
    <recommendedName>
        <fullName evidence="8">Aminoacyl-transfer RNA synthetases class-II family profile domain-containing protein</fullName>
    </recommendedName>
</protein>
<dbReference type="Pfam" id="PF00152">
    <property type="entry name" value="tRNA-synt_2"/>
    <property type="match status" value="1"/>
</dbReference>
<name>A0AAV9JP33_9PEZI</name>
<dbReference type="Proteomes" id="UP001324427">
    <property type="component" value="Unassembled WGS sequence"/>
</dbReference>
<dbReference type="EMBL" id="JAVFHQ010000012">
    <property type="protein sequence ID" value="KAK4547150.1"/>
    <property type="molecule type" value="Genomic_DNA"/>
</dbReference>
<sequence>MNLGSVIQVVSTATKDADSISLPHRLLCDLEEHTPVVIEGTVRGRQAPKVGNPSKTDTPTPGNTTVVTGVEIKLENIVSLNAFPSDLMVSEDKVFPPEQRHLQIRHDKKTRDALRFRGKAARFIRDHLADEHGFEEFETPLLFKSTPEGAREFLVPTRQPGLAYALPQSPQQYKQILMASGIPRYMQIARCFRDEDLRADRQPEFTQVDLEMAFASGKDVMRTVEETVKALWCKLLDANELPAAFPRLTYEQAMSRYGSDKPDVRLASEIRRIEYMLPVDLVSKIGPLTSPIVEVLKLSVSDNANDTRKFVSNFMDSPEAQPFIHNPEGQPGIFIYDIRKPLQGLQPFGFEAAEQAEEMLELQDGDLVVLQARKNAPFAGGSTPIGNLRLALHRSAVKQGFLPAPEGFAFLWVTDFPLFSPTTDSDPGQGGSAGISSTHHPFTAPKTPEDVDLLLIDPLQVRADHYDLVVNGVELGGGSRRIHNAKMQEYVMREVLKMSDERMKDFAHLIEVLRAGCPPHAGMALGFDRLIAVMLGRESVRDVIAFPKGGKGEDMLVKSPTRMTEEQLQTYHLRLRD</sequence>
<dbReference type="PANTHER" id="PTHR22594:SF5">
    <property type="entry name" value="ASPARTATE--TRNA LIGASE, MITOCHONDRIAL"/>
    <property type="match status" value="1"/>
</dbReference>
<evidence type="ECO:0000256" key="4">
    <source>
        <dbReference type="ARBA" id="ARBA00022840"/>
    </source>
</evidence>
<evidence type="ECO:0000256" key="2">
    <source>
        <dbReference type="ARBA" id="ARBA00022598"/>
    </source>
</evidence>
<dbReference type="InterPro" id="IPR004115">
    <property type="entry name" value="GAD-like_sf"/>
</dbReference>
<keyword evidence="6" id="KW-0030">Aminoacyl-tRNA synthetase</keyword>
<reference evidence="9 10" key="1">
    <citation type="submission" date="2021-11" db="EMBL/GenBank/DDBJ databases">
        <title>Black yeast isolated from Biological Soil Crust.</title>
        <authorList>
            <person name="Kurbessoian T."/>
        </authorList>
    </citation>
    <scope>NUCLEOTIDE SEQUENCE [LARGE SCALE GENOMIC DNA]</scope>
    <source>
        <strain evidence="9 10">CCFEE 5522</strain>
    </source>
</reference>
<evidence type="ECO:0000256" key="3">
    <source>
        <dbReference type="ARBA" id="ARBA00022741"/>
    </source>
</evidence>
<dbReference type="AlphaFoldDB" id="A0AAV9JP33"/>
<gene>
    <name evidence="9" type="ORF">LTR36_001371</name>
</gene>
<dbReference type="InterPro" id="IPR045864">
    <property type="entry name" value="aa-tRNA-synth_II/BPL/LPL"/>
</dbReference>
<proteinExistence type="inferred from homology"/>
<comment type="caution">
    <text evidence="9">The sequence shown here is derived from an EMBL/GenBank/DDBJ whole genome shotgun (WGS) entry which is preliminary data.</text>
</comment>
<dbReference type="PRINTS" id="PR01042">
    <property type="entry name" value="TRNASYNTHASP"/>
</dbReference>
<dbReference type="InterPro" id="IPR004364">
    <property type="entry name" value="Aa-tRNA-synt_II"/>
</dbReference>
<dbReference type="GO" id="GO:0004815">
    <property type="term" value="F:aspartate-tRNA ligase activity"/>
    <property type="evidence" value="ECO:0007669"/>
    <property type="project" value="TreeGrafter"/>
</dbReference>
<evidence type="ECO:0000256" key="1">
    <source>
        <dbReference type="ARBA" id="ARBA00006303"/>
    </source>
</evidence>
<evidence type="ECO:0000256" key="7">
    <source>
        <dbReference type="SAM" id="MobiDB-lite"/>
    </source>
</evidence>
<dbReference type="Gene3D" id="3.30.930.10">
    <property type="entry name" value="Bira Bifunctional Protein, Domain 2"/>
    <property type="match status" value="1"/>
</dbReference>
<dbReference type="Gene3D" id="3.30.1360.30">
    <property type="entry name" value="GAD-like domain"/>
    <property type="match status" value="1"/>
</dbReference>
<feature type="region of interest" description="Disordered" evidence="7">
    <location>
        <begin position="422"/>
        <end position="443"/>
    </location>
</feature>
<keyword evidence="4" id="KW-0067">ATP-binding</keyword>
<dbReference type="PROSITE" id="PS50862">
    <property type="entry name" value="AA_TRNA_LIGASE_II"/>
    <property type="match status" value="1"/>
</dbReference>
<evidence type="ECO:0000313" key="10">
    <source>
        <dbReference type="Proteomes" id="UP001324427"/>
    </source>
</evidence>
<dbReference type="SUPFAM" id="SSF55681">
    <property type="entry name" value="Class II aaRS and biotin synthetases"/>
    <property type="match status" value="1"/>
</dbReference>
<keyword evidence="5" id="KW-0648">Protein biosynthesis</keyword>
<evidence type="ECO:0000313" key="9">
    <source>
        <dbReference type="EMBL" id="KAK4547150.1"/>
    </source>
</evidence>
<dbReference type="GO" id="GO:0005524">
    <property type="term" value="F:ATP binding"/>
    <property type="evidence" value="ECO:0007669"/>
    <property type="project" value="UniProtKB-KW"/>
</dbReference>
<accession>A0AAV9JP33</accession>